<dbReference type="Proteomes" id="UP001152795">
    <property type="component" value="Unassembled WGS sequence"/>
</dbReference>
<reference evidence="2" key="1">
    <citation type="submission" date="2020-04" db="EMBL/GenBank/DDBJ databases">
        <authorList>
            <person name="Alioto T."/>
            <person name="Alioto T."/>
            <person name="Gomez Garrido J."/>
        </authorList>
    </citation>
    <scope>NUCLEOTIDE SEQUENCE</scope>
    <source>
        <strain evidence="2">A484AB</strain>
    </source>
</reference>
<evidence type="ECO:0000256" key="1">
    <source>
        <dbReference type="SAM" id="MobiDB-lite"/>
    </source>
</evidence>
<dbReference type="AlphaFoldDB" id="A0A6S7K1P9"/>
<sequence>MPGKHKDGKHKPKGAKGRKGEKSSKKGQEKGKKDGDRKEKDDVGESSHAEGGNIDHIDPDKPLSKKEKRRLKKEEKMEKEKKETSNDPTQSTGSPNELNEKTNVALGQTSTNSESVGDVPLSSREDNSDQYPTIDDSATSGDTSSNCDKQSTNQHRQQGSDDDKLKAKGASNRGSTAKSSDAKSKEDGLYFPRTFNNNRVNNSGDNSVATVDYLGLIVTHLVLLKDKHVENVINKTITPEFVAAAYHRQGNLCTNTRPRPIRPDNNQHNIQQVGYQEDHYSNNPSSSSDDEHLYTCVDSKLTKMPSTKVQINNVHVKMIIDTGAPINIIDENTFALINKYKRISLKRTRTKLFAYGSKQQLPLIGKFEATIQTKKRMTASILFMYSEAILAHC</sequence>
<proteinExistence type="predicted"/>
<name>A0A6S7K1P9_PARCT</name>
<dbReference type="EMBL" id="CACRXK020025169">
    <property type="protein sequence ID" value="CAB4039286.1"/>
    <property type="molecule type" value="Genomic_DNA"/>
</dbReference>
<dbReference type="GO" id="GO:0003964">
    <property type="term" value="F:RNA-directed DNA polymerase activity"/>
    <property type="evidence" value="ECO:0007669"/>
    <property type="project" value="UniProtKB-KW"/>
</dbReference>
<dbReference type="Gene3D" id="2.40.70.10">
    <property type="entry name" value="Acid Proteases"/>
    <property type="match status" value="1"/>
</dbReference>
<feature type="compositionally biased region" description="Polar residues" evidence="1">
    <location>
        <begin position="136"/>
        <end position="157"/>
    </location>
</feature>
<dbReference type="GO" id="GO:0004190">
    <property type="term" value="F:aspartic-type endopeptidase activity"/>
    <property type="evidence" value="ECO:0007669"/>
    <property type="project" value="InterPro"/>
</dbReference>
<accession>A0A6S7K1P9</accession>
<feature type="compositionally biased region" description="Basic and acidic residues" evidence="1">
    <location>
        <begin position="18"/>
        <end position="65"/>
    </location>
</feature>
<feature type="compositionally biased region" description="Basic residues" evidence="1">
    <location>
        <begin position="1"/>
        <end position="17"/>
    </location>
</feature>
<feature type="compositionally biased region" description="Polar residues" evidence="1">
    <location>
        <begin position="86"/>
        <end position="115"/>
    </location>
</feature>
<dbReference type="InterPro" id="IPR021109">
    <property type="entry name" value="Peptidase_aspartic_dom_sf"/>
</dbReference>
<keyword evidence="2" id="KW-0695">RNA-directed DNA polymerase</keyword>
<feature type="region of interest" description="Disordered" evidence="1">
    <location>
        <begin position="1"/>
        <end position="188"/>
    </location>
</feature>
<gene>
    <name evidence="2" type="ORF">PACLA_8A071578</name>
</gene>
<keyword evidence="2" id="KW-0808">Transferase</keyword>
<organism evidence="2 3">
    <name type="scientific">Paramuricea clavata</name>
    <name type="common">Red gorgonian</name>
    <name type="synonym">Violescent sea-whip</name>
    <dbReference type="NCBI Taxonomy" id="317549"/>
    <lineage>
        <taxon>Eukaryota</taxon>
        <taxon>Metazoa</taxon>
        <taxon>Cnidaria</taxon>
        <taxon>Anthozoa</taxon>
        <taxon>Octocorallia</taxon>
        <taxon>Malacalcyonacea</taxon>
        <taxon>Plexauridae</taxon>
        <taxon>Paramuricea</taxon>
    </lineage>
</organism>
<dbReference type="OrthoDB" id="10060843at2759"/>
<dbReference type="PROSITE" id="PS00141">
    <property type="entry name" value="ASP_PROTEASE"/>
    <property type="match status" value="1"/>
</dbReference>
<feature type="compositionally biased region" description="Basic and acidic residues" evidence="1">
    <location>
        <begin position="72"/>
        <end position="85"/>
    </location>
</feature>
<comment type="caution">
    <text evidence="2">The sequence shown here is derived from an EMBL/GenBank/DDBJ whole genome shotgun (WGS) entry which is preliminary data.</text>
</comment>
<keyword evidence="3" id="KW-1185">Reference proteome</keyword>
<keyword evidence="2" id="KW-0548">Nucleotidyltransferase</keyword>
<evidence type="ECO:0000313" key="2">
    <source>
        <dbReference type="EMBL" id="CAB4039286.1"/>
    </source>
</evidence>
<protein>
    <submittedName>
        <fullName evidence="2">RNA-directed DNA polymerase, partial</fullName>
    </submittedName>
</protein>
<dbReference type="InterPro" id="IPR001969">
    <property type="entry name" value="Aspartic_peptidase_AS"/>
</dbReference>
<evidence type="ECO:0000313" key="3">
    <source>
        <dbReference type="Proteomes" id="UP001152795"/>
    </source>
</evidence>
<dbReference type="GO" id="GO:0006508">
    <property type="term" value="P:proteolysis"/>
    <property type="evidence" value="ECO:0007669"/>
    <property type="project" value="InterPro"/>
</dbReference>
<dbReference type="SUPFAM" id="SSF50630">
    <property type="entry name" value="Acid proteases"/>
    <property type="match status" value="1"/>
</dbReference>